<keyword evidence="4" id="KW-0677">Repeat</keyword>
<evidence type="ECO:0000313" key="9">
    <source>
        <dbReference type="Proteomes" id="UP000675881"/>
    </source>
</evidence>
<evidence type="ECO:0000256" key="5">
    <source>
        <dbReference type="ARBA" id="ARBA00023203"/>
    </source>
</evidence>
<accession>A0A7R8H593</accession>
<evidence type="ECO:0000256" key="2">
    <source>
        <dbReference type="ARBA" id="ARBA00008314"/>
    </source>
</evidence>
<dbReference type="PROSITE" id="PS50096">
    <property type="entry name" value="IQ"/>
    <property type="match status" value="1"/>
</dbReference>
<dbReference type="InterPro" id="IPR035963">
    <property type="entry name" value="FERM_2"/>
</dbReference>
<dbReference type="InterPro" id="IPR019749">
    <property type="entry name" value="Band_41_domain"/>
</dbReference>
<gene>
    <name evidence="8" type="ORF">LSAA_6417</name>
</gene>
<keyword evidence="9" id="KW-1185">Reference proteome</keyword>
<evidence type="ECO:0000256" key="1">
    <source>
        <dbReference type="ARBA" id="ARBA00004496"/>
    </source>
</evidence>
<feature type="compositionally biased region" description="Pro residues" evidence="7">
    <location>
        <begin position="222"/>
        <end position="234"/>
    </location>
</feature>
<feature type="region of interest" description="Disordered" evidence="7">
    <location>
        <begin position="572"/>
        <end position="591"/>
    </location>
</feature>
<dbReference type="CDD" id="cd14473">
    <property type="entry name" value="FERM_B-lobe"/>
    <property type="match status" value="1"/>
</dbReference>
<dbReference type="GO" id="GO:0009887">
    <property type="term" value="P:animal organ morphogenesis"/>
    <property type="evidence" value="ECO:0007669"/>
    <property type="project" value="UniProtKB-ARBA"/>
</dbReference>
<dbReference type="Pfam" id="PF00784">
    <property type="entry name" value="MyTH4"/>
    <property type="match status" value="1"/>
</dbReference>
<protein>
    <submittedName>
        <fullName evidence="8">(salmon louse) hypothetical protein</fullName>
    </submittedName>
</protein>
<dbReference type="GO" id="GO:0007165">
    <property type="term" value="P:signal transduction"/>
    <property type="evidence" value="ECO:0007669"/>
    <property type="project" value="InterPro"/>
</dbReference>
<feature type="compositionally biased region" description="Pro residues" evidence="7">
    <location>
        <begin position="189"/>
        <end position="211"/>
    </location>
</feature>
<dbReference type="GO" id="GO:0071944">
    <property type="term" value="C:cell periphery"/>
    <property type="evidence" value="ECO:0007669"/>
    <property type="project" value="UniProtKB-ARBA"/>
</dbReference>
<feature type="coiled-coil region" evidence="6">
    <location>
        <begin position="60"/>
        <end position="107"/>
    </location>
</feature>
<keyword evidence="5" id="KW-0009">Actin-binding</keyword>
<proteinExistence type="inferred from homology"/>
<dbReference type="CDD" id="cd17208">
    <property type="entry name" value="FERM_F1_DdMyo7_like"/>
    <property type="match status" value="1"/>
</dbReference>
<dbReference type="InterPro" id="IPR038185">
    <property type="entry name" value="MyTH4_dom_sf"/>
</dbReference>
<dbReference type="SUPFAM" id="SSF54236">
    <property type="entry name" value="Ubiquitin-like"/>
    <property type="match status" value="1"/>
</dbReference>
<dbReference type="PROSITE" id="PS50057">
    <property type="entry name" value="FERM_3"/>
    <property type="match status" value="1"/>
</dbReference>
<dbReference type="InterPro" id="IPR000299">
    <property type="entry name" value="FERM_domain"/>
</dbReference>
<dbReference type="InterPro" id="IPR000857">
    <property type="entry name" value="MyTH4_dom"/>
</dbReference>
<comment type="similarity">
    <text evidence="2">Belongs to the TRAFAC class myosin-kinesin ATPase superfamily. Myosin family.</text>
</comment>
<dbReference type="Gene3D" id="1.25.40.530">
    <property type="entry name" value="MyTH4 domain"/>
    <property type="match status" value="1"/>
</dbReference>
<dbReference type="GO" id="GO:0003779">
    <property type="term" value="F:actin binding"/>
    <property type="evidence" value="ECO:0007669"/>
    <property type="project" value="UniProtKB-KW"/>
</dbReference>
<dbReference type="Gene3D" id="2.30.29.30">
    <property type="entry name" value="Pleckstrin-homology domain (PH domain)/Phosphotyrosine-binding domain (PTB)"/>
    <property type="match status" value="1"/>
</dbReference>
<dbReference type="InterPro" id="IPR029071">
    <property type="entry name" value="Ubiquitin-like_domsf"/>
</dbReference>
<dbReference type="AlphaFoldDB" id="A0A7R8H593"/>
<evidence type="ECO:0000256" key="4">
    <source>
        <dbReference type="ARBA" id="ARBA00022737"/>
    </source>
</evidence>
<reference evidence="8" key="1">
    <citation type="submission" date="2021-02" db="EMBL/GenBank/DDBJ databases">
        <authorList>
            <person name="Bekaert M."/>
        </authorList>
    </citation>
    <scope>NUCLEOTIDE SEQUENCE</scope>
    <source>
        <strain evidence="8">IoA-00</strain>
    </source>
</reference>
<dbReference type="Pfam" id="PF00373">
    <property type="entry name" value="FERM_M"/>
    <property type="match status" value="1"/>
</dbReference>
<dbReference type="SUPFAM" id="SSF47031">
    <property type="entry name" value="Second domain of FERM"/>
    <property type="match status" value="1"/>
</dbReference>
<name>A0A7R8H593_LEPSM</name>
<evidence type="ECO:0000313" key="8">
    <source>
        <dbReference type="EMBL" id="CAF2874319.1"/>
    </source>
</evidence>
<dbReference type="InterPro" id="IPR051567">
    <property type="entry name" value="Unconventional_Myosin_ATPase"/>
</dbReference>
<evidence type="ECO:0000256" key="6">
    <source>
        <dbReference type="SAM" id="Coils"/>
    </source>
</evidence>
<dbReference type="Gene3D" id="1.20.80.10">
    <property type="match status" value="1"/>
</dbReference>
<dbReference type="OrthoDB" id="312459at2759"/>
<dbReference type="Gene3D" id="3.10.20.90">
    <property type="entry name" value="Phosphatidylinositol 3-kinase Catalytic Subunit, Chain A, domain 1"/>
    <property type="match status" value="1"/>
</dbReference>
<dbReference type="Proteomes" id="UP000675881">
    <property type="component" value="Chromosome 2"/>
</dbReference>
<feature type="compositionally biased region" description="Basic and acidic residues" evidence="7">
    <location>
        <begin position="245"/>
        <end position="262"/>
    </location>
</feature>
<dbReference type="GO" id="GO:0048731">
    <property type="term" value="P:system development"/>
    <property type="evidence" value="ECO:0007669"/>
    <property type="project" value="UniProtKB-ARBA"/>
</dbReference>
<dbReference type="EMBL" id="HG994581">
    <property type="protein sequence ID" value="CAF2874319.1"/>
    <property type="molecule type" value="Genomic_DNA"/>
</dbReference>
<dbReference type="SMART" id="SM00139">
    <property type="entry name" value="MyTH4"/>
    <property type="match status" value="1"/>
</dbReference>
<keyword evidence="3" id="KW-0963">Cytoplasm</keyword>
<dbReference type="InterPro" id="IPR000159">
    <property type="entry name" value="RA_dom"/>
</dbReference>
<dbReference type="InterPro" id="IPR019748">
    <property type="entry name" value="FERM_central"/>
</dbReference>
<dbReference type="GO" id="GO:0005737">
    <property type="term" value="C:cytoplasm"/>
    <property type="evidence" value="ECO:0007669"/>
    <property type="project" value="UniProtKB-SubCell"/>
</dbReference>
<dbReference type="Gene3D" id="1.20.5.190">
    <property type="match status" value="1"/>
</dbReference>
<organism evidence="8 9">
    <name type="scientific">Lepeophtheirus salmonis</name>
    <name type="common">Salmon louse</name>
    <name type="synonym">Caligus salmonis</name>
    <dbReference type="NCBI Taxonomy" id="72036"/>
    <lineage>
        <taxon>Eukaryota</taxon>
        <taxon>Metazoa</taxon>
        <taxon>Ecdysozoa</taxon>
        <taxon>Arthropoda</taxon>
        <taxon>Crustacea</taxon>
        <taxon>Multicrustacea</taxon>
        <taxon>Hexanauplia</taxon>
        <taxon>Copepoda</taxon>
        <taxon>Siphonostomatoida</taxon>
        <taxon>Caligidae</taxon>
        <taxon>Lepeophtheirus</taxon>
    </lineage>
</organism>
<dbReference type="Pfam" id="PF21989">
    <property type="entry name" value="RA_2"/>
    <property type="match status" value="1"/>
</dbReference>
<dbReference type="PROSITE" id="PS50200">
    <property type="entry name" value="RA"/>
    <property type="match status" value="1"/>
</dbReference>
<evidence type="ECO:0000256" key="3">
    <source>
        <dbReference type="ARBA" id="ARBA00022490"/>
    </source>
</evidence>
<dbReference type="PANTHER" id="PTHR22692">
    <property type="entry name" value="MYOSIN VII, XV"/>
    <property type="match status" value="1"/>
</dbReference>
<dbReference type="PROSITE" id="PS51016">
    <property type="entry name" value="MYTH4"/>
    <property type="match status" value="1"/>
</dbReference>
<dbReference type="InterPro" id="IPR011993">
    <property type="entry name" value="PH-like_dom_sf"/>
</dbReference>
<dbReference type="GO" id="GO:0005856">
    <property type="term" value="C:cytoskeleton"/>
    <property type="evidence" value="ECO:0007669"/>
    <property type="project" value="InterPro"/>
</dbReference>
<sequence>MIQKTWKGQKQRLIYIEIRNAAKKIQERYLTWKLRILFIKKRRAALIIQAHLRGMFAREVAAALREAKRVEEERRRQEKLDEERKVKALAEEAKRKEMEENDNKSEELTLSRRNSFASLADIDEGEAQYEMMKLSQLADQLNPKLHDNHSENVNQDRASIIFDEIDKQMADLQLEIDQCSIKEEEIDELPPPPPPPESRTPSPPPLPPPASSHPMVNYKPSLPEPEGPPPPPPSTRKIGLKKNKERSEYGFSEKETTKQEERELRKMERVRRELERIEENGGFRQCPDNKHDEEEYHDLLEFAENYFNDHEKSPQGTIVGTLKRSKNLEYLPKSSMIAYYKGNSIPNSHIHMFDPENVNIACNTFKDLVKLAKGDLKSDQYEITAIQTIIRHGLEREELRDEIYVQCVRQINGNPHTDQCERIWLLLCLVVVAFPPSKSFFKYFVSFLNISSNKAVGSSRQYVEWCLDNCRHIQIATRKHPPSTVEITAMKRLGTIVCRFFFLDGRTKALDIHPCDTAQDVLQKLADKIGLQSLEGWALYQSLPDDGDSHIPQHNYLYDIISEWELASQTQPNQPLNKLSPSRRNSFKKRDLGSGDNRFILKKRLFTNTREIPSDPIEVSLLYAQAVHSVVKCDDLPVSEKVALQLAGLQAQVQLGEPKKYAHQPPEEVYRDVDGFLPQRIKKARFLTDGEWIPILSEAHTHYGSGKAEVVAKVWYLSCVMQYPLYGCTFFPSCYRGYWSYGNDIVIGVNADGILLIKPDDKFILFEFPYAEIDLILKDRDFMSLKLNAKTAIGTLVAAYCPTLADWIREAATSGANKRRIKQITNEDRLRLHANVVNCRRSLVDNEFVKKWSTKKLEKFRTEALANEQGEIYKGYGHAYWAFTKTGLAQTLMVMPEGDEAQAVEVFNLILTYAGLSQN</sequence>
<feature type="compositionally biased region" description="Polar residues" evidence="7">
    <location>
        <begin position="572"/>
        <end position="584"/>
    </location>
</feature>
<dbReference type="InterPro" id="IPR014352">
    <property type="entry name" value="FERM/acyl-CoA-bd_prot_sf"/>
</dbReference>
<keyword evidence="6" id="KW-0175">Coiled coil</keyword>
<feature type="region of interest" description="Disordered" evidence="7">
    <location>
        <begin position="185"/>
        <end position="262"/>
    </location>
</feature>
<evidence type="ECO:0000256" key="7">
    <source>
        <dbReference type="SAM" id="MobiDB-lite"/>
    </source>
</evidence>
<comment type="subcellular location">
    <subcellularLocation>
        <location evidence="1">Cytoplasm</location>
    </subcellularLocation>
</comment>
<dbReference type="SMART" id="SM00295">
    <property type="entry name" value="B41"/>
    <property type="match status" value="1"/>
</dbReference>